<dbReference type="RefSeq" id="WP_108640135.1">
    <property type="nucleotide sequence ID" value="NZ_QCYG01000003.1"/>
</dbReference>
<comment type="caution">
    <text evidence="2">The sequence shown here is derived from an EMBL/GenBank/DDBJ whole genome shotgun (WGS) entry which is preliminary data.</text>
</comment>
<evidence type="ECO:0000313" key="3">
    <source>
        <dbReference type="Proteomes" id="UP000244817"/>
    </source>
</evidence>
<dbReference type="EMBL" id="QCYG01000003">
    <property type="protein sequence ID" value="PVA07307.1"/>
    <property type="molecule type" value="Genomic_DNA"/>
</dbReference>
<reference evidence="2 3" key="1">
    <citation type="submission" date="2018-04" db="EMBL/GenBank/DDBJ databases">
        <title>Pelagivirga bohaiensis gen. nov., sp. nov., a bacterium isolated from the Bohai Sea.</title>
        <authorList>
            <person name="Ji X."/>
        </authorList>
    </citation>
    <scope>NUCLEOTIDE SEQUENCE [LARGE SCALE GENOMIC DNA]</scope>
    <source>
        <strain evidence="2 3">BH-SD16</strain>
    </source>
</reference>
<keyword evidence="3" id="KW-1185">Reference proteome</keyword>
<organism evidence="2 3">
    <name type="scientific">Thalassorhabdomicrobium marinisediminis</name>
    <dbReference type="NCBI Taxonomy" id="2170577"/>
    <lineage>
        <taxon>Bacteria</taxon>
        <taxon>Pseudomonadati</taxon>
        <taxon>Pseudomonadota</taxon>
        <taxon>Alphaproteobacteria</taxon>
        <taxon>Rhodobacterales</taxon>
        <taxon>Paracoccaceae</taxon>
        <taxon>Thalassorhabdomicrobium</taxon>
    </lineage>
</organism>
<gene>
    <name evidence="2" type="ORF">DC363_05540</name>
</gene>
<feature type="transmembrane region" description="Helical" evidence="1">
    <location>
        <begin position="48"/>
        <end position="73"/>
    </location>
</feature>
<keyword evidence="1" id="KW-1133">Transmembrane helix</keyword>
<sequence length="86" mass="9125">MKHIAGLLSALFGAGLAVLAITLASKPSNQPLRFDPLDALSTYVFSFSWVGGALGMVLGAALLLGYLALWYAAGVRIFKLARSQER</sequence>
<dbReference type="Proteomes" id="UP000244817">
    <property type="component" value="Unassembled WGS sequence"/>
</dbReference>
<proteinExistence type="predicted"/>
<evidence type="ECO:0000313" key="2">
    <source>
        <dbReference type="EMBL" id="PVA07307.1"/>
    </source>
</evidence>
<dbReference type="AlphaFoldDB" id="A0A2T7FYR2"/>
<name>A0A2T7FYR2_9RHOB</name>
<accession>A0A2T7FYR2</accession>
<keyword evidence="1" id="KW-0812">Transmembrane</keyword>
<evidence type="ECO:0000256" key="1">
    <source>
        <dbReference type="SAM" id="Phobius"/>
    </source>
</evidence>
<keyword evidence="1" id="KW-0472">Membrane</keyword>
<protein>
    <submittedName>
        <fullName evidence="2">Uncharacterized protein</fullName>
    </submittedName>
</protein>